<evidence type="ECO:0000313" key="3">
    <source>
        <dbReference type="EMBL" id="SEI67866.1"/>
    </source>
</evidence>
<accession>A0A1H6SLR4</accession>
<dbReference type="STRING" id="64971.SAMN05421831_10772"/>
<organism evidence="3 4">
    <name type="scientific">Allopseudospirillum japonicum</name>
    <dbReference type="NCBI Taxonomy" id="64971"/>
    <lineage>
        <taxon>Bacteria</taxon>
        <taxon>Pseudomonadati</taxon>
        <taxon>Pseudomonadota</taxon>
        <taxon>Gammaproteobacteria</taxon>
        <taxon>Oceanospirillales</taxon>
        <taxon>Oceanospirillaceae</taxon>
        <taxon>Allopseudospirillum</taxon>
    </lineage>
</organism>
<dbReference type="EMBL" id="FNYH01000007">
    <property type="protein sequence ID" value="SEI67866.1"/>
    <property type="molecule type" value="Genomic_DNA"/>
</dbReference>
<feature type="domain" description="DUF4340" evidence="2">
    <location>
        <begin position="73"/>
        <end position="249"/>
    </location>
</feature>
<keyword evidence="4" id="KW-1185">Reference proteome</keyword>
<evidence type="ECO:0000259" key="2">
    <source>
        <dbReference type="Pfam" id="PF14238"/>
    </source>
</evidence>
<dbReference type="Pfam" id="PF14238">
    <property type="entry name" value="DUF4340"/>
    <property type="match status" value="1"/>
</dbReference>
<keyword evidence="1" id="KW-1133">Transmembrane helix</keyword>
<dbReference type="Proteomes" id="UP000242999">
    <property type="component" value="Unassembled WGS sequence"/>
</dbReference>
<keyword evidence="1" id="KW-0472">Membrane</keyword>
<reference evidence="4" key="1">
    <citation type="submission" date="2016-10" db="EMBL/GenBank/DDBJ databases">
        <authorList>
            <person name="Varghese N."/>
            <person name="Submissions S."/>
        </authorList>
    </citation>
    <scope>NUCLEOTIDE SEQUENCE [LARGE SCALE GENOMIC DNA]</scope>
    <source>
        <strain evidence="4">DSM 7165</strain>
    </source>
</reference>
<sequence>MNKVLSFPIWQVGVFIALIGAGIFALQRQPPQVVSAEKTLLHPLIPEQIERIHIQTTEVISLYRDLQAPNPQWRLQQRAGYLAQADDADRLLHQLSQARILDIKTQDTNEYAHFGVAMPAQDLPVQIQVFSRQGPVLDVLLGYPSAQGQYARFTAGKEVYLLDQVFEVPTRVAAWLEPHLVDIPAANVHQILYFRGEQTQPHLHLQRPEDGAPLQVLLPKKETKLDTALLEGLAMSLSQLQLEDVARQAPQQTSIMRIRFITWDGLILDVKVYQGGWIHLQASTLPETEPVAGAKAHTLNQAWQAGYFLINPYAFEQLLQTWDKLQHPQWPPEA</sequence>
<feature type="transmembrane region" description="Helical" evidence="1">
    <location>
        <begin position="7"/>
        <end position="26"/>
    </location>
</feature>
<proteinExistence type="predicted"/>
<dbReference type="AlphaFoldDB" id="A0A1H6SLR4"/>
<gene>
    <name evidence="3" type="ORF">SAMN05421831_10772</name>
</gene>
<evidence type="ECO:0000256" key="1">
    <source>
        <dbReference type="SAM" id="Phobius"/>
    </source>
</evidence>
<evidence type="ECO:0000313" key="4">
    <source>
        <dbReference type="Proteomes" id="UP000242999"/>
    </source>
</evidence>
<keyword evidence="1" id="KW-0812">Transmembrane</keyword>
<dbReference type="RefSeq" id="WP_177166838.1">
    <property type="nucleotide sequence ID" value="NZ_FNYH01000007.1"/>
</dbReference>
<name>A0A1H6SLR4_9GAMM</name>
<protein>
    <recommendedName>
        <fullName evidence="2">DUF4340 domain-containing protein</fullName>
    </recommendedName>
</protein>
<dbReference type="InterPro" id="IPR025641">
    <property type="entry name" value="DUF4340"/>
</dbReference>